<sequence length="1294" mass="147733">MGQGESKSKRRSIKEINVDEFRELDAQTIVSLQTETQNRFTYQEIKLMYFVFNEFVPKSVQHGGPHILPEVLLTKLSGLGDNFVKFVVLSVIDPNNEGLSFTQILRLMSVISRGTEEELYRLVFAIYDSEKGGTLKKAHLQHIVSSLEWKVKEVFFTEYPEWETLDLDSITVRESTDTEVSDMDHSETSSVTDGRGSFVLDDSRSEVSTGFMSMSSSVTDLTDISLSDIQERRDRRAGLNSPSRALKKSFRHLFEKKVSEPSSLGKIDKRKNEGPEGSKHSRTLEKFSQWSKEVEAKFNHFLPKHEEVPAITRPVRHDHSAPDILEKAEQDANVLYKRQKKSHILDQLIDSFFGISEQIFFDDYLVRCRANPAFAFIGSGFGIMHYTRDSLLYDLEKRVSIDLLTPPAIEGWLLCSKSLTTSFSKRYCELKNGLLYIHKDQPQGTTRRPKVVPLVFSEVTVVDEMHGNEPRYAFLLSAKKGEFRKYFMAKTKKRRTGWLYGITANMHEIPDHRFNSFVPERQSIGCRWFVDGKDYFSFLVDVLNAATSEIFIADWWLSPELYLKRGYHSSIEDRLDILLKKKADAGIKVYVLVWNETKIAMTLNSYHTKTHLEKLSPNIKVVTHPPSTPIYWSHHQKIVVADQDIAFVGGLDLCFGRYDTPEHLMTDNVHTHTTWPGKDYFNEARKGFTNVNEAFVDGLDRLRIPRMPWHDIHACCDGAAARDVARNFIMRWNHHVISTGSSAPSLYPKTSEPNLKLIRPGILVETNTAVAQDVSRSKLTSSGLVESTTFSLLGYRDRGGFAPLRRVREIATSQVEIPEESTRKAAMQVAGKQEAVDEKAGLYNVMVPVCASLPFVQLAVATNNTSPRHHRQLKALDKNIHRRTIVCQYDERSFSSSCQVQVLRSLGSWSGSIVTETSIHQAYIELINHAQHFIYIENQYFISSLCGGGVQNRVAEAIYNRIRTAHIRKQVFRVIIILPAFPAGNGSWKDSPSVLYVMKWQYQTIDRGGTSIGDKLRAEFPGIVVEDYITFHSLRTHSYLGKRLQTEQIYVHCKCLIVDDRAAIIGSANINDRSMNGDRDSEICLLIEDNKKVDSYMNEQPYQVGKFAHELRKNLWREHLGLSEDDDTINDPICDRVYNKIWLKTSRKNTTVYNEIFKNIPRDGIETIHNFSELERTARKKLKHLKKDGGHILDEPLKMIRGHLVSFPLKFLTRESLAPGFRVVENWMSAETMCEAPISPSNTRRTSSIRRRCLDLTTLIGGKGTGGFASFPVHYRDRLSLEEPERLTALRTIG</sequence>
<feature type="domain" description="PLD phosphodiesterase" evidence="9">
    <location>
        <begin position="630"/>
        <end position="657"/>
    </location>
</feature>
<organism evidence="10 11">
    <name type="scientific">Planoprotostelium fungivorum</name>
    <dbReference type="NCBI Taxonomy" id="1890364"/>
    <lineage>
        <taxon>Eukaryota</taxon>
        <taxon>Amoebozoa</taxon>
        <taxon>Evosea</taxon>
        <taxon>Variosea</taxon>
        <taxon>Cavosteliida</taxon>
        <taxon>Cavosteliaceae</taxon>
        <taxon>Planoprotostelium</taxon>
    </lineage>
</organism>
<feature type="region of interest" description="Disordered" evidence="7">
    <location>
        <begin position="176"/>
        <end position="199"/>
    </location>
</feature>
<feature type="region of interest" description="Disordered" evidence="7">
    <location>
        <begin position="261"/>
        <end position="285"/>
    </location>
</feature>
<reference evidence="10 11" key="1">
    <citation type="journal article" date="2018" name="Genome Biol. Evol.">
        <title>Multiple Roots of Fruiting Body Formation in Amoebozoa.</title>
        <authorList>
            <person name="Hillmann F."/>
            <person name="Forbes G."/>
            <person name="Novohradska S."/>
            <person name="Ferling I."/>
            <person name="Riege K."/>
            <person name="Groth M."/>
            <person name="Westermann M."/>
            <person name="Marz M."/>
            <person name="Spaller T."/>
            <person name="Winckler T."/>
            <person name="Schaap P."/>
            <person name="Glockner G."/>
        </authorList>
    </citation>
    <scope>NUCLEOTIDE SEQUENCE [LARGE SCALE GENOMIC DNA]</scope>
    <source>
        <strain evidence="10 11">Jena</strain>
    </source>
</reference>
<keyword evidence="11" id="KW-1185">Reference proteome</keyword>
<keyword evidence="5" id="KW-0442">Lipid degradation</keyword>
<dbReference type="OrthoDB" id="14911at2759"/>
<dbReference type="Gene3D" id="1.10.238.10">
    <property type="entry name" value="EF-hand"/>
    <property type="match status" value="1"/>
</dbReference>
<evidence type="ECO:0000313" key="10">
    <source>
        <dbReference type="EMBL" id="PRP75984.1"/>
    </source>
</evidence>
<proteinExistence type="predicted"/>
<evidence type="ECO:0000256" key="1">
    <source>
        <dbReference type="ARBA" id="ARBA00000798"/>
    </source>
</evidence>
<dbReference type="GO" id="GO:0004630">
    <property type="term" value="F:phospholipase D activity"/>
    <property type="evidence" value="ECO:0007669"/>
    <property type="project" value="UniProtKB-EC"/>
</dbReference>
<feature type="domain" description="PH" evidence="8">
    <location>
        <begin position="406"/>
        <end position="507"/>
    </location>
</feature>
<dbReference type="Proteomes" id="UP000241769">
    <property type="component" value="Unassembled WGS sequence"/>
</dbReference>
<evidence type="ECO:0000256" key="5">
    <source>
        <dbReference type="ARBA" id="ARBA00022963"/>
    </source>
</evidence>
<dbReference type="InterPro" id="IPR025202">
    <property type="entry name" value="PLD-like_dom"/>
</dbReference>
<dbReference type="PROSITE" id="PS50003">
    <property type="entry name" value="PH_DOMAIN"/>
    <property type="match status" value="1"/>
</dbReference>
<dbReference type="STRING" id="1890364.A0A2P6MWA2"/>
<evidence type="ECO:0000256" key="6">
    <source>
        <dbReference type="ARBA" id="ARBA00023098"/>
    </source>
</evidence>
<evidence type="ECO:0000256" key="3">
    <source>
        <dbReference type="ARBA" id="ARBA00022737"/>
    </source>
</evidence>
<dbReference type="PROSITE" id="PS50035">
    <property type="entry name" value="PLD"/>
    <property type="match status" value="2"/>
</dbReference>
<dbReference type="InterPro" id="IPR011992">
    <property type="entry name" value="EF-hand-dom_pair"/>
</dbReference>
<dbReference type="SUPFAM" id="SSF47473">
    <property type="entry name" value="EF-hand"/>
    <property type="match status" value="1"/>
</dbReference>
<keyword evidence="6" id="KW-0443">Lipid metabolism</keyword>
<evidence type="ECO:0000256" key="7">
    <source>
        <dbReference type="SAM" id="MobiDB-lite"/>
    </source>
</evidence>
<dbReference type="InterPro" id="IPR011993">
    <property type="entry name" value="PH-like_dom_sf"/>
</dbReference>
<dbReference type="Pfam" id="PF00614">
    <property type="entry name" value="PLDc"/>
    <property type="match status" value="1"/>
</dbReference>
<dbReference type="EC" id="3.1.4.4" evidence="2"/>
<dbReference type="InterPro" id="IPR001849">
    <property type="entry name" value="PH_domain"/>
</dbReference>
<dbReference type="Pfam" id="PF00169">
    <property type="entry name" value="PH"/>
    <property type="match status" value="1"/>
</dbReference>
<feature type="domain" description="PLD phosphodiesterase" evidence="9">
    <location>
        <begin position="1047"/>
        <end position="1074"/>
    </location>
</feature>
<feature type="compositionally biased region" description="Basic and acidic residues" evidence="7">
    <location>
        <begin position="266"/>
        <end position="285"/>
    </location>
</feature>
<protein>
    <recommendedName>
        <fullName evidence="2">phospholipase D</fullName>
        <ecNumber evidence="2">3.1.4.4</ecNumber>
    </recommendedName>
</protein>
<keyword evidence="3" id="KW-0677">Repeat</keyword>
<dbReference type="PANTHER" id="PTHR18896:SF76">
    <property type="entry name" value="PHOSPHOLIPASE"/>
    <property type="match status" value="1"/>
</dbReference>
<dbReference type="EMBL" id="MDYQ01000353">
    <property type="protein sequence ID" value="PRP75984.1"/>
    <property type="molecule type" value="Genomic_DNA"/>
</dbReference>
<dbReference type="InterPro" id="IPR001736">
    <property type="entry name" value="PLipase_D/transphosphatidylase"/>
</dbReference>
<evidence type="ECO:0000259" key="9">
    <source>
        <dbReference type="PROSITE" id="PS50035"/>
    </source>
</evidence>
<dbReference type="InterPro" id="IPR015679">
    <property type="entry name" value="PLipase_D_fam"/>
</dbReference>
<dbReference type="Pfam" id="PF13091">
    <property type="entry name" value="PLDc_2"/>
    <property type="match status" value="1"/>
</dbReference>
<evidence type="ECO:0000313" key="11">
    <source>
        <dbReference type="Proteomes" id="UP000241769"/>
    </source>
</evidence>
<dbReference type="GO" id="GO:0009395">
    <property type="term" value="P:phospholipid catabolic process"/>
    <property type="evidence" value="ECO:0007669"/>
    <property type="project" value="TreeGrafter"/>
</dbReference>
<evidence type="ECO:0000259" key="8">
    <source>
        <dbReference type="PROSITE" id="PS50003"/>
    </source>
</evidence>
<dbReference type="SUPFAM" id="SSF50729">
    <property type="entry name" value="PH domain-like"/>
    <property type="match status" value="1"/>
</dbReference>
<gene>
    <name evidence="10" type="ORF">PROFUN_01700</name>
</gene>
<keyword evidence="4" id="KW-0378">Hydrolase</keyword>
<name>A0A2P6MWA2_9EUKA</name>
<dbReference type="InParanoid" id="A0A2P6MWA2"/>
<dbReference type="PANTHER" id="PTHR18896">
    <property type="entry name" value="PHOSPHOLIPASE D"/>
    <property type="match status" value="1"/>
</dbReference>
<evidence type="ECO:0000256" key="4">
    <source>
        <dbReference type="ARBA" id="ARBA00022801"/>
    </source>
</evidence>
<comment type="caution">
    <text evidence="10">The sequence shown here is derived from an EMBL/GenBank/DDBJ whole genome shotgun (WGS) entry which is preliminary data.</text>
</comment>
<dbReference type="Gene3D" id="3.30.870.10">
    <property type="entry name" value="Endonuclease Chain A"/>
    <property type="match status" value="2"/>
</dbReference>
<dbReference type="CDD" id="cd09138">
    <property type="entry name" value="PLDc_vPLD1_2_yPLD_like_1"/>
    <property type="match status" value="1"/>
</dbReference>
<dbReference type="Gene3D" id="2.30.29.30">
    <property type="entry name" value="Pleckstrin-homology domain (PH domain)/Phosphotyrosine-binding domain (PTB)"/>
    <property type="match status" value="1"/>
</dbReference>
<dbReference type="CDD" id="cd00821">
    <property type="entry name" value="PH"/>
    <property type="match status" value="1"/>
</dbReference>
<dbReference type="SMART" id="SM00155">
    <property type="entry name" value="PLDc"/>
    <property type="match status" value="2"/>
</dbReference>
<dbReference type="SUPFAM" id="SSF56024">
    <property type="entry name" value="Phospholipase D/nuclease"/>
    <property type="match status" value="2"/>
</dbReference>
<dbReference type="CDD" id="cd09141">
    <property type="entry name" value="PLDc_vPLD1_2_yPLD_like_2"/>
    <property type="match status" value="1"/>
</dbReference>
<evidence type="ECO:0000256" key="2">
    <source>
        <dbReference type="ARBA" id="ARBA00012027"/>
    </source>
</evidence>
<accession>A0A2P6MWA2</accession>
<dbReference type="SMART" id="SM00233">
    <property type="entry name" value="PH"/>
    <property type="match status" value="1"/>
</dbReference>
<comment type="catalytic activity">
    <reaction evidence="1">
        <text>a 1,2-diacyl-sn-glycero-3-phosphocholine + H2O = a 1,2-diacyl-sn-glycero-3-phosphate + choline + H(+)</text>
        <dbReference type="Rhea" id="RHEA:14445"/>
        <dbReference type="ChEBI" id="CHEBI:15354"/>
        <dbReference type="ChEBI" id="CHEBI:15377"/>
        <dbReference type="ChEBI" id="CHEBI:15378"/>
        <dbReference type="ChEBI" id="CHEBI:57643"/>
        <dbReference type="ChEBI" id="CHEBI:58608"/>
        <dbReference type="EC" id="3.1.4.4"/>
    </reaction>
</comment>